<keyword evidence="5 7" id="KW-0472">Membrane</keyword>
<keyword evidence="6 8" id="KW-0012">Acyltransferase</keyword>
<name>A0A370U5Y9_9GAMM</name>
<dbReference type="InterPro" id="IPR004960">
    <property type="entry name" value="LipA_acyltrans"/>
</dbReference>
<proteinExistence type="predicted"/>
<dbReference type="PANTHER" id="PTHR30606">
    <property type="entry name" value="LIPID A BIOSYNTHESIS LAUROYL ACYLTRANSFERASE"/>
    <property type="match status" value="1"/>
</dbReference>
<dbReference type="AlphaFoldDB" id="A0A370U5Y9"/>
<dbReference type="GO" id="GO:0009247">
    <property type="term" value="P:glycolipid biosynthetic process"/>
    <property type="evidence" value="ECO:0007669"/>
    <property type="project" value="UniProtKB-ARBA"/>
</dbReference>
<evidence type="ECO:0000256" key="2">
    <source>
        <dbReference type="ARBA" id="ARBA00022475"/>
    </source>
</evidence>
<dbReference type="GO" id="GO:0005886">
    <property type="term" value="C:plasma membrane"/>
    <property type="evidence" value="ECO:0007669"/>
    <property type="project" value="UniProtKB-SubCell"/>
</dbReference>
<dbReference type="PIRSF" id="PIRSF026649">
    <property type="entry name" value="MsbB"/>
    <property type="match status" value="1"/>
</dbReference>
<keyword evidence="2" id="KW-1003">Cell membrane</keyword>
<evidence type="ECO:0000313" key="9">
    <source>
        <dbReference type="Proteomes" id="UP000254326"/>
    </source>
</evidence>
<keyword evidence="9" id="KW-1185">Reference proteome</keyword>
<organism evidence="8 9">
    <name type="scientific">Marinomonas piezotolerans</name>
    <dbReference type="NCBI Taxonomy" id="2213058"/>
    <lineage>
        <taxon>Bacteria</taxon>
        <taxon>Pseudomonadati</taxon>
        <taxon>Pseudomonadota</taxon>
        <taxon>Gammaproteobacteria</taxon>
        <taxon>Oceanospirillales</taxon>
        <taxon>Oceanospirillaceae</taxon>
        <taxon>Marinomonas</taxon>
    </lineage>
</organism>
<dbReference type="Proteomes" id="UP000254326">
    <property type="component" value="Unassembled WGS sequence"/>
</dbReference>
<dbReference type="PANTHER" id="PTHR30606:SF9">
    <property type="entry name" value="LIPID A BIOSYNTHESIS LAUROYLTRANSFERASE"/>
    <property type="match status" value="1"/>
</dbReference>
<evidence type="ECO:0000256" key="7">
    <source>
        <dbReference type="SAM" id="Phobius"/>
    </source>
</evidence>
<accession>A0A370U5Y9</accession>
<comment type="caution">
    <text evidence="8">The sequence shown here is derived from an EMBL/GenBank/DDBJ whole genome shotgun (WGS) entry which is preliminary data.</text>
</comment>
<evidence type="ECO:0000256" key="5">
    <source>
        <dbReference type="ARBA" id="ARBA00023136"/>
    </source>
</evidence>
<evidence type="ECO:0000256" key="1">
    <source>
        <dbReference type="ARBA" id="ARBA00004533"/>
    </source>
</evidence>
<evidence type="ECO:0000256" key="6">
    <source>
        <dbReference type="ARBA" id="ARBA00023315"/>
    </source>
</evidence>
<dbReference type="GO" id="GO:0016746">
    <property type="term" value="F:acyltransferase activity"/>
    <property type="evidence" value="ECO:0007669"/>
    <property type="project" value="UniProtKB-KW"/>
</dbReference>
<dbReference type="OrthoDB" id="9803456at2"/>
<comment type="subcellular location">
    <subcellularLocation>
        <location evidence="1">Cell inner membrane</location>
    </subcellularLocation>
</comment>
<evidence type="ECO:0000313" key="8">
    <source>
        <dbReference type="EMBL" id="RDL43189.1"/>
    </source>
</evidence>
<protein>
    <submittedName>
        <fullName evidence="8">Lipid A biosynthesis acyltransferase</fullName>
    </submittedName>
</protein>
<keyword evidence="4 8" id="KW-0808">Transferase</keyword>
<sequence length="308" mass="35298">MAKKSTLDASIRPLLALKYWPSWLGLGVAAGISYLPLSGQHMLGKQLGTVMFHCAKRRRHIADTNLKICYPTLTEEERVDLTKRHFQSMGKGFFETFCSWFQPPEKFQSATTFEGQDVVDKLLSQKKGCILIGGHFSSIDLCGTLLAGHIPVHPIYKLQSNPVVNWVMEHKRKAVYEKTIERSNMREVLKSLKHNRIVWYAMDQDYGRSHSVFAPFFNRECATISAITRIAKLTGAPIMAFDYARVGKTFSLRLIEMKDFPLDDDIAAAKAMNGLIEQFIAPKKEQYFWTHRRFKTQKNENTPSPYDR</sequence>
<keyword evidence="7" id="KW-1133">Transmembrane helix</keyword>
<dbReference type="EMBL" id="QKRA01000009">
    <property type="protein sequence ID" value="RDL43189.1"/>
    <property type="molecule type" value="Genomic_DNA"/>
</dbReference>
<keyword evidence="3" id="KW-0997">Cell inner membrane</keyword>
<gene>
    <name evidence="8" type="ORF">DN730_15930</name>
</gene>
<feature type="transmembrane region" description="Helical" evidence="7">
    <location>
        <begin position="20"/>
        <end position="37"/>
    </location>
</feature>
<keyword evidence="7" id="KW-0812">Transmembrane</keyword>
<dbReference type="CDD" id="cd07984">
    <property type="entry name" value="LPLAT_LABLAT-like"/>
    <property type="match status" value="1"/>
</dbReference>
<dbReference type="RefSeq" id="WP_115469140.1">
    <property type="nucleotide sequence ID" value="NZ_QKRA01000009.1"/>
</dbReference>
<evidence type="ECO:0000256" key="4">
    <source>
        <dbReference type="ARBA" id="ARBA00022679"/>
    </source>
</evidence>
<dbReference type="Pfam" id="PF03279">
    <property type="entry name" value="Lip_A_acyltrans"/>
    <property type="match status" value="1"/>
</dbReference>
<reference evidence="8 9" key="1">
    <citation type="submission" date="2018-06" db="EMBL/GenBank/DDBJ databases">
        <title>Marinomonas sp. YLB-05 draft genome sequence.</title>
        <authorList>
            <person name="Yu L."/>
            <person name="Tang X."/>
        </authorList>
    </citation>
    <scope>NUCLEOTIDE SEQUENCE [LARGE SCALE GENOMIC DNA]</scope>
    <source>
        <strain evidence="8 9">YLB-05</strain>
    </source>
</reference>
<evidence type="ECO:0000256" key="3">
    <source>
        <dbReference type="ARBA" id="ARBA00022519"/>
    </source>
</evidence>